<gene>
    <name evidence="3" type="ORF">ACJRO7_022107</name>
</gene>
<accession>A0ABD3KNI3</accession>
<name>A0ABD3KNI3_EUCGL</name>
<dbReference type="PANTHER" id="PTHR47005">
    <property type="entry name" value="HEAVY METAL TRANSPORT/DETOXIFICATION SUPERFAMILY PROTEIN"/>
    <property type="match status" value="1"/>
</dbReference>
<dbReference type="Gene3D" id="3.30.70.100">
    <property type="match status" value="1"/>
</dbReference>
<evidence type="ECO:0000259" key="2">
    <source>
        <dbReference type="PROSITE" id="PS50846"/>
    </source>
</evidence>
<evidence type="ECO:0000256" key="1">
    <source>
        <dbReference type="SAM" id="MobiDB-lite"/>
    </source>
</evidence>
<proteinExistence type="predicted"/>
<dbReference type="Proteomes" id="UP001634007">
    <property type="component" value="Unassembled WGS sequence"/>
</dbReference>
<dbReference type="InterPro" id="IPR006121">
    <property type="entry name" value="HMA_dom"/>
</dbReference>
<dbReference type="SUPFAM" id="SSF55008">
    <property type="entry name" value="HMA, heavy metal-associated domain"/>
    <property type="match status" value="1"/>
</dbReference>
<feature type="compositionally biased region" description="Basic and acidic residues" evidence="1">
    <location>
        <begin position="81"/>
        <end position="139"/>
    </location>
</feature>
<feature type="domain" description="HMA" evidence="2">
    <location>
        <begin position="5"/>
        <end position="69"/>
    </location>
</feature>
<evidence type="ECO:0000313" key="3">
    <source>
        <dbReference type="EMBL" id="KAL3740928.1"/>
    </source>
</evidence>
<reference evidence="3 4" key="1">
    <citation type="submission" date="2024-11" db="EMBL/GenBank/DDBJ databases">
        <title>Chromosome-level genome assembly of Eucalyptus globulus Labill. provides insights into its genome evolution.</title>
        <authorList>
            <person name="Li X."/>
        </authorList>
    </citation>
    <scope>NUCLEOTIDE SEQUENCE [LARGE SCALE GENOMIC DNA]</scope>
    <source>
        <strain evidence="3">CL2024</strain>
        <tissue evidence="3">Fresh tender leaves</tissue>
    </source>
</reference>
<dbReference type="AlphaFoldDB" id="A0ABD3KNI3"/>
<feature type="region of interest" description="Disordered" evidence="1">
    <location>
        <begin position="81"/>
        <end position="141"/>
    </location>
</feature>
<dbReference type="PANTHER" id="PTHR47005:SF5">
    <property type="entry name" value="HEAVY METAL TRANSPORT_DETOXIFICATION SUPERFAMILY PROTEIN"/>
    <property type="match status" value="1"/>
</dbReference>
<keyword evidence="4" id="KW-1185">Reference proteome</keyword>
<organism evidence="3 4">
    <name type="scientific">Eucalyptus globulus</name>
    <name type="common">Tasmanian blue gum</name>
    <dbReference type="NCBI Taxonomy" id="34317"/>
    <lineage>
        <taxon>Eukaryota</taxon>
        <taxon>Viridiplantae</taxon>
        <taxon>Streptophyta</taxon>
        <taxon>Embryophyta</taxon>
        <taxon>Tracheophyta</taxon>
        <taxon>Spermatophyta</taxon>
        <taxon>Magnoliopsida</taxon>
        <taxon>eudicotyledons</taxon>
        <taxon>Gunneridae</taxon>
        <taxon>Pentapetalae</taxon>
        <taxon>rosids</taxon>
        <taxon>malvids</taxon>
        <taxon>Myrtales</taxon>
        <taxon>Myrtaceae</taxon>
        <taxon>Myrtoideae</taxon>
        <taxon>Eucalypteae</taxon>
        <taxon>Eucalyptus</taxon>
    </lineage>
</organism>
<dbReference type="InterPro" id="IPR036163">
    <property type="entry name" value="HMA_dom_sf"/>
</dbReference>
<dbReference type="EMBL" id="JBJKBG010000005">
    <property type="protein sequence ID" value="KAL3740928.1"/>
    <property type="molecule type" value="Genomic_DNA"/>
</dbReference>
<sequence length="281" mass="32039">MAEQVTEMVIKVDLQCCRCYKKIRKILSDIPQVKDPTFDEKKNTVKIKVVGCDPKKVRQKICCKGKDFILGIDVLPLERPKEKEKGNEKEKEKEKEKGKEKGKENEKEKEQEKEKEKEKKKEKEKENSTKVHSTEEPSKKPPLVIGYPPVYMIGKLYVCPSCHNQGCGWFCLCNCHCRRPPMCADGCGRPAHECKCNRPPMCHGGCGRPVHECRCKRPLMCHDGCGWPAHECRCRRPIYPRCCDHCSYGNVSSSWTLHGCGYGRPVCTNAGDECETPCSLM</sequence>
<protein>
    <recommendedName>
        <fullName evidence="2">HMA domain-containing protein</fullName>
    </recommendedName>
</protein>
<evidence type="ECO:0000313" key="4">
    <source>
        <dbReference type="Proteomes" id="UP001634007"/>
    </source>
</evidence>
<dbReference type="PROSITE" id="PS50846">
    <property type="entry name" value="HMA_2"/>
    <property type="match status" value="1"/>
</dbReference>
<comment type="caution">
    <text evidence="3">The sequence shown here is derived from an EMBL/GenBank/DDBJ whole genome shotgun (WGS) entry which is preliminary data.</text>
</comment>